<comment type="subcellular location">
    <subcellularLocation>
        <location evidence="1">Nucleus</location>
    </subcellularLocation>
</comment>
<evidence type="ECO:0000256" key="7">
    <source>
        <dbReference type="ARBA" id="ARBA00022833"/>
    </source>
</evidence>
<evidence type="ECO:0000313" key="16">
    <source>
        <dbReference type="Proteomes" id="UP000593565"/>
    </source>
</evidence>
<feature type="region of interest" description="Disordered" evidence="13">
    <location>
        <begin position="1235"/>
        <end position="1269"/>
    </location>
</feature>
<name>A0A7J6ANA5_AMEME</name>
<dbReference type="Pfam" id="PF26218">
    <property type="entry name" value="zf_C2H2_ZNF292"/>
    <property type="match status" value="1"/>
</dbReference>
<comment type="caution">
    <text evidence="15">The sequence shown here is derived from an EMBL/GenBank/DDBJ whole genome shotgun (WGS) entry which is preliminary data.</text>
</comment>
<dbReference type="GO" id="GO:0008270">
    <property type="term" value="F:zinc ion binding"/>
    <property type="evidence" value="ECO:0007669"/>
    <property type="project" value="UniProtKB-KW"/>
</dbReference>
<feature type="region of interest" description="Disordered" evidence="13">
    <location>
        <begin position="1070"/>
        <end position="1094"/>
    </location>
</feature>
<evidence type="ECO:0000256" key="13">
    <source>
        <dbReference type="SAM" id="MobiDB-lite"/>
    </source>
</evidence>
<evidence type="ECO:0000256" key="8">
    <source>
        <dbReference type="ARBA" id="ARBA00023015"/>
    </source>
</evidence>
<feature type="domain" description="C2H2-type" evidence="14">
    <location>
        <begin position="1148"/>
        <end position="1176"/>
    </location>
</feature>
<protein>
    <recommendedName>
        <fullName evidence="14">C2H2-type domain-containing protein</fullName>
    </recommendedName>
</protein>
<organism evidence="15 16">
    <name type="scientific">Ameiurus melas</name>
    <name type="common">Black bullhead</name>
    <name type="synonym">Silurus melas</name>
    <dbReference type="NCBI Taxonomy" id="219545"/>
    <lineage>
        <taxon>Eukaryota</taxon>
        <taxon>Metazoa</taxon>
        <taxon>Chordata</taxon>
        <taxon>Craniata</taxon>
        <taxon>Vertebrata</taxon>
        <taxon>Euteleostomi</taxon>
        <taxon>Actinopterygii</taxon>
        <taxon>Neopterygii</taxon>
        <taxon>Teleostei</taxon>
        <taxon>Ostariophysi</taxon>
        <taxon>Siluriformes</taxon>
        <taxon>Ictaluridae</taxon>
        <taxon>Ameiurus</taxon>
    </lineage>
</organism>
<feature type="compositionally biased region" description="Basic and acidic residues" evidence="13">
    <location>
        <begin position="1634"/>
        <end position="1651"/>
    </location>
</feature>
<feature type="region of interest" description="Disordered" evidence="13">
    <location>
        <begin position="472"/>
        <end position="525"/>
    </location>
</feature>
<keyword evidence="10" id="KW-0804">Transcription</keyword>
<dbReference type="InterPro" id="IPR058902">
    <property type="entry name" value="zf_C2H2_ZNF292/Rlf"/>
</dbReference>
<feature type="domain" description="C2H2-type" evidence="14">
    <location>
        <begin position="677"/>
        <end position="707"/>
    </location>
</feature>
<feature type="region of interest" description="Disordered" evidence="13">
    <location>
        <begin position="961"/>
        <end position="988"/>
    </location>
</feature>
<keyword evidence="16" id="KW-1185">Reference proteome</keyword>
<keyword evidence="11" id="KW-0539">Nucleus</keyword>
<evidence type="ECO:0000256" key="6">
    <source>
        <dbReference type="ARBA" id="ARBA00022771"/>
    </source>
</evidence>
<keyword evidence="8" id="KW-0805">Transcription regulation</keyword>
<keyword evidence="3" id="KW-0597">Phosphoprotein</keyword>
<evidence type="ECO:0000256" key="4">
    <source>
        <dbReference type="ARBA" id="ARBA00022723"/>
    </source>
</evidence>
<feature type="region of interest" description="Disordered" evidence="13">
    <location>
        <begin position="1634"/>
        <end position="1668"/>
    </location>
</feature>
<evidence type="ECO:0000259" key="14">
    <source>
        <dbReference type="PROSITE" id="PS50157"/>
    </source>
</evidence>
<dbReference type="InterPro" id="IPR013087">
    <property type="entry name" value="Znf_C2H2_type"/>
</dbReference>
<evidence type="ECO:0000313" key="15">
    <source>
        <dbReference type="EMBL" id="KAF4084353.1"/>
    </source>
</evidence>
<evidence type="ECO:0000256" key="9">
    <source>
        <dbReference type="ARBA" id="ARBA00023125"/>
    </source>
</evidence>
<feature type="compositionally biased region" description="Basic and acidic residues" evidence="13">
    <location>
        <begin position="487"/>
        <end position="520"/>
    </location>
</feature>
<accession>A0A7J6ANA5</accession>
<evidence type="ECO:0000256" key="10">
    <source>
        <dbReference type="ARBA" id="ARBA00023163"/>
    </source>
</evidence>
<dbReference type="Proteomes" id="UP000593565">
    <property type="component" value="Unassembled WGS sequence"/>
</dbReference>
<dbReference type="Gene3D" id="3.30.160.60">
    <property type="entry name" value="Classic Zinc Finger"/>
    <property type="match status" value="3"/>
</dbReference>
<dbReference type="InterPro" id="IPR052251">
    <property type="entry name" value="GH-ZnFinger_Regulators"/>
</dbReference>
<dbReference type="SMART" id="SM00355">
    <property type="entry name" value="ZnF_C2H2"/>
    <property type="match status" value="14"/>
</dbReference>
<feature type="domain" description="C2H2-type" evidence="14">
    <location>
        <begin position="1286"/>
        <end position="1316"/>
    </location>
</feature>
<evidence type="ECO:0000256" key="1">
    <source>
        <dbReference type="ARBA" id="ARBA00004123"/>
    </source>
</evidence>
<evidence type="ECO:0000256" key="3">
    <source>
        <dbReference type="ARBA" id="ARBA00022553"/>
    </source>
</evidence>
<dbReference type="EMBL" id="JAAGNN010000010">
    <property type="protein sequence ID" value="KAF4084353.1"/>
    <property type="molecule type" value="Genomic_DNA"/>
</dbReference>
<dbReference type="GO" id="GO:0003677">
    <property type="term" value="F:DNA binding"/>
    <property type="evidence" value="ECO:0007669"/>
    <property type="project" value="UniProtKB-KW"/>
</dbReference>
<dbReference type="PANTHER" id="PTHR15507:SF18">
    <property type="entry name" value="ZINC FINGER PROTEIN RLF"/>
    <property type="match status" value="1"/>
</dbReference>
<keyword evidence="4" id="KW-0479">Metal-binding</keyword>
<dbReference type="PROSITE" id="PS00028">
    <property type="entry name" value="ZINC_FINGER_C2H2_1"/>
    <property type="match status" value="12"/>
</dbReference>
<dbReference type="PROSITE" id="PS50157">
    <property type="entry name" value="ZINC_FINGER_C2H2_2"/>
    <property type="match status" value="7"/>
</dbReference>
<dbReference type="PANTHER" id="PTHR15507">
    <property type="entry name" value="ZINC FINGER PROTEIN RLF"/>
    <property type="match status" value="1"/>
</dbReference>
<feature type="domain" description="C2H2-type" evidence="14">
    <location>
        <begin position="1323"/>
        <end position="1353"/>
    </location>
</feature>
<feature type="domain" description="C2H2-type" evidence="14">
    <location>
        <begin position="720"/>
        <end position="747"/>
    </location>
</feature>
<evidence type="ECO:0000256" key="2">
    <source>
        <dbReference type="ARBA" id="ARBA00006991"/>
    </source>
</evidence>
<gene>
    <name evidence="15" type="ORF">AMELA_G00127850</name>
</gene>
<feature type="region of interest" description="Disordered" evidence="13">
    <location>
        <begin position="1185"/>
        <end position="1213"/>
    </location>
</feature>
<feature type="domain" description="C2H2-type" evidence="14">
    <location>
        <begin position="906"/>
        <end position="936"/>
    </location>
</feature>
<dbReference type="InterPro" id="IPR036236">
    <property type="entry name" value="Znf_C2H2_sf"/>
</dbReference>
<keyword evidence="6 12" id="KW-0863">Zinc-finger</keyword>
<dbReference type="GO" id="GO:0000981">
    <property type="term" value="F:DNA-binding transcription factor activity, RNA polymerase II-specific"/>
    <property type="evidence" value="ECO:0007669"/>
    <property type="project" value="TreeGrafter"/>
</dbReference>
<evidence type="ECO:0000256" key="12">
    <source>
        <dbReference type="PROSITE-ProRule" id="PRU00042"/>
    </source>
</evidence>
<dbReference type="Pfam" id="PF25580">
    <property type="entry name" value="TPR_Rlf"/>
    <property type="match status" value="1"/>
</dbReference>
<evidence type="ECO:0000256" key="5">
    <source>
        <dbReference type="ARBA" id="ARBA00022737"/>
    </source>
</evidence>
<dbReference type="InterPro" id="IPR057986">
    <property type="entry name" value="TPR_Rlf/292/654"/>
</dbReference>
<proteinExistence type="inferred from homology"/>
<reference evidence="15 16" key="1">
    <citation type="submission" date="2020-02" db="EMBL/GenBank/DDBJ databases">
        <title>A chromosome-scale genome assembly of the black bullhead catfish (Ameiurus melas).</title>
        <authorList>
            <person name="Wen M."/>
            <person name="Zham M."/>
            <person name="Cabau C."/>
            <person name="Klopp C."/>
            <person name="Donnadieu C."/>
            <person name="Roques C."/>
            <person name="Bouchez O."/>
            <person name="Lampietro C."/>
            <person name="Jouanno E."/>
            <person name="Herpin A."/>
            <person name="Louis A."/>
            <person name="Berthelot C."/>
            <person name="Parey E."/>
            <person name="Roest-Crollius H."/>
            <person name="Braasch I."/>
            <person name="Postlethwait J."/>
            <person name="Robinson-Rechavi M."/>
            <person name="Echchiki A."/>
            <person name="Begum T."/>
            <person name="Montfort J."/>
            <person name="Schartl M."/>
            <person name="Bobe J."/>
            <person name="Guiguen Y."/>
        </authorList>
    </citation>
    <scope>NUCLEOTIDE SEQUENCE [LARGE SCALE GENOMIC DNA]</scope>
    <source>
        <strain evidence="15">M_S1</strain>
        <tissue evidence="15">Blood</tissue>
    </source>
</reference>
<keyword evidence="9" id="KW-0238">DNA-binding</keyword>
<dbReference type="Pfam" id="PF25420">
    <property type="entry name" value="zf-C2H2_ZN292"/>
    <property type="match status" value="1"/>
</dbReference>
<keyword evidence="5" id="KW-0677">Repeat</keyword>
<dbReference type="GO" id="GO:0005634">
    <property type="term" value="C:nucleus"/>
    <property type="evidence" value="ECO:0007669"/>
    <property type="project" value="UniProtKB-SubCell"/>
</dbReference>
<comment type="similarity">
    <text evidence="2">Belongs to the krueppel C2H2-type zinc-finger protein family.</text>
</comment>
<keyword evidence="7" id="KW-0862">Zinc</keyword>
<dbReference type="SUPFAM" id="SSF57667">
    <property type="entry name" value="beta-beta-alpha zinc fingers"/>
    <property type="match status" value="1"/>
</dbReference>
<evidence type="ECO:0000256" key="11">
    <source>
        <dbReference type="ARBA" id="ARBA00023242"/>
    </source>
</evidence>
<sequence length="1883" mass="212776">MADENADGDLERSDQGWADEDTFYAMESLQATLQHLEAALRQRDIAEASSTEYCDNFCQALMHYAGSRNSVEHGLTLLEVYCLSINCFASARPHLTANSSSVALVLKRLALSCFELLLSVPHNEIPLEAWLQFHGSVQAAHEAMLEYGSTDLQALVQITGEGGAWSNPALITLLTKQPTDVDELNAYLGLEGGDFLEMRIKHLEKVGEVEKALILTKACGNCSLLPNQATFRQTYVTQLCQQLPSEEAILEISRLDGKDVLDIICNMETEGDENTAFILCTTYLTQQLQKGSPYCSWELTLFWSKLQRRLDGSVESFLERCLQFGAIAKTVHHLLFLIRVIQTEVMNLGLPVSVELCVKALQLPRQEYPETKTTVCKTVACLLLDDLEVLRACQLTEFLLSPSPEVFAGLEELYKRPDQKYDEENAIIPNSLRCELLLALKAHWPFDPEFWDWKTLKHFCIKLLGLEPEKEDSPVEEHVHSVPTGLNREEEHVEEEKHEAEECSSSEEKSEQHKKDEGTSQRKSSKVILWTSERSKRWLLYKVRCEICQKEVTESRLCHHARKHVENGTWSCPVCLQKCGSRDEFVAHSKKHLQMPPYHLKRKKVKNKVKTEQKLETSEDDLKDLEPGEIHLDPSPDVLEHVMEPTAIVPNNEADDDDYITFDYINTHYKLQDREVYLCPATDCSKNFKLFKYLSIHLRNDHDDTDPNVKHYFEMNNRREKCMFCRRTFITAYHNQKHRLIHYGDCPYMCVVAGCNARFELINKLITHKHRHGFRLSYHCELKGCSVSFCDLGQLYHHEAQHFRDAAYTCTSPGCKKFYYSRQEFLKHIDTHGISFTEKDFEAQRKARRKLLLPVIDADDCSKVSFGSKGECLIGEQTNLSSQHLESKDSKGLLTCVAVCFDGKKFTCGLEKCGRTFSNTREIQQHLKIVHPSQLKIQNTVCQTVENETCSKAKPLKELNGQDIGPTKGSRQELATDSALCDQTPSASGNETELSGALTEIVLGLNQLSLNCTTSRKVNHSSHSSGSEVPQVTCPKTVNAILETKVTGSKIELGSHQAAADLPKQQLKSQLSPKVESPLTSVKDPSFNGDKPENGMHISKPFTCEVEGCFYKSVTSHALMQHYVKKHDYTDEKVKQMDIFNPLKFKPFKCHLCPREYKEKKELKAHLLQKHNLSKDMAEQTLCSFPKKVGDSPPSAPKTIEVNTDEKNVPTGKNRHLNVDHCVWKGNTERSNGEMMTKHTKVRGKPILSSQKGTSEGKTEAGGASVNRRVSERLMTKVKPDEDKPYCCLHKGCGAGFAKKFNLLRHLQVVHFHRSNLRCRKTFPCKHDGCNKQFNHISSLNRHCRKRHPVSEDPIPRFKCTYPKCNATYHLKSSLLRHTNQIHQNQTPLKSVSPSSICKFKNVYRHYDNSGPLVVHLQSTHKREGSNNGCQKKLIITSNSQSLKGSKRLSLRCSPKAGENVEHTEETPEEGVDVKCVKPKKTKVKFAYRTPEEALQMCQDRCLSVAYPCMVQSCNSVVSSKRSLQRHYVKCHKMLHVAVHEHKNTLFYTAEQLEELIQKKSTVSALPDSDRARNGVLKMEYQAKPKNSGVPHLPMSLHSIKTEQEASPSRVPPPDCSVMVGADDVLYGVSNGHAEKLVGREPQTQEERTKTDSPAPPLVPPPPLDLSPPSTLRINVNNASLEPLNRESRAVSVPATIYIHTNASLTRHPLRGKNSELSEPLPATPHPLAQKDSTVPNLGQRAFDMAAYKPLGFETSFLKFIQGEEEKSQFDPLRTVAVLNPCYKPDAPRRHDSFRHTYSVKENNLRRSGISHSRMSHLSPLKSLLSTDERSSIENLRFILERALMGCGDQAIKQLQFLKPVVVLERPKSSASLLDLLPSETQA</sequence>
<feature type="compositionally biased region" description="Pro residues" evidence="13">
    <location>
        <begin position="1654"/>
        <end position="1666"/>
    </location>
</feature>
<feature type="domain" description="C2H2-type" evidence="14">
    <location>
        <begin position="1358"/>
        <end position="1388"/>
    </location>
</feature>